<organism evidence="6">
    <name type="scientific">Variovorax paradoxus</name>
    <dbReference type="NCBI Taxonomy" id="34073"/>
    <lineage>
        <taxon>Bacteria</taxon>
        <taxon>Pseudomonadati</taxon>
        <taxon>Pseudomonadota</taxon>
        <taxon>Betaproteobacteria</taxon>
        <taxon>Burkholderiales</taxon>
        <taxon>Comamonadaceae</taxon>
        <taxon>Variovorax</taxon>
    </lineage>
</organism>
<dbReference type="SUPFAM" id="SSF160467">
    <property type="entry name" value="PH0987 N-terminal domain-like"/>
    <property type="match status" value="1"/>
</dbReference>
<dbReference type="Gene3D" id="2.40.100.10">
    <property type="entry name" value="Cyclophilin-like"/>
    <property type="match status" value="2"/>
</dbReference>
<dbReference type="SMART" id="SM00796">
    <property type="entry name" value="AHS1"/>
    <property type="match status" value="1"/>
</dbReference>
<dbReference type="NCBIfam" id="TIGR00724">
    <property type="entry name" value="urea_amlyse_rel"/>
    <property type="match status" value="1"/>
</dbReference>
<feature type="domain" description="Carboxyltransferase" evidence="5">
    <location>
        <begin position="267"/>
        <end position="546"/>
    </location>
</feature>
<evidence type="ECO:0000256" key="3">
    <source>
        <dbReference type="ARBA" id="ARBA00022840"/>
    </source>
</evidence>
<dbReference type="GO" id="GO:0005524">
    <property type="term" value="F:ATP binding"/>
    <property type="evidence" value="ECO:0007669"/>
    <property type="project" value="UniProtKB-KW"/>
</dbReference>
<dbReference type="PANTHER" id="PTHR43309:SF3">
    <property type="entry name" value="5-OXOPROLINASE SUBUNIT C"/>
    <property type="match status" value="1"/>
</dbReference>
<dbReference type="PANTHER" id="PTHR43309">
    <property type="entry name" value="5-OXOPROLINASE SUBUNIT C"/>
    <property type="match status" value="1"/>
</dbReference>
<proteinExistence type="predicted"/>
<dbReference type="InterPro" id="IPR003833">
    <property type="entry name" value="CT_C_D"/>
</dbReference>
<evidence type="ECO:0000259" key="4">
    <source>
        <dbReference type="SMART" id="SM00796"/>
    </source>
</evidence>
<reference evidence="6" key="1">
    <citation type="submission" date="2019-12" db="EMBL/GenBank/DDBJ databases">
        <authorList>
            <person name="Cremers G."/>
        </authorList>
    </citation>
    <scope>NUCLEOTIDE SEQUENCE</scope>
    <source>
        <strain evidence="6">Vvax</strain>
    </source>
</reference>
<gene>
    <name evidence="6" type="primary">kipA_1</name>
    <name evidence="6" type="ORF">VVAX_00240</name>
</gene>
<dbReference type="Pfam" id="PF02682">
    <property type="entry name" value="CT_C_D"/>
    <property type="match status" value="1"/>
</dbReference>
<evidence type="ECO:0000256" key="2">
    <source>
        <dbReference type="ARBA" id="ARBA00022801"/>
    </source>
</evidence>
<name>A0A679IHT6_VARPD</name>
<sequence>MTTPMPMRFLPVNLNAMLVELADLPQTLALLASLRAEPIAGVEEIVPAARTLLVAFRPAAIAADELVRRIGLRSLDARETRIDRRIEIPVRYDGEDLAEVAGLLGIAPEEVVRRHTGSDYTVAFTGFAPGFAYLSGGDPSLNVPRRKVPRTRIPAGAVGLAGSFSGVYPQASPGGWQIIGITDTPMWDLSRVPPALPALLQPGDTVRFVDVTAQPRATPVAAAVSPSPSPLPSPTQPVASAGAGVLEIRATGLQALLQDGGRHGQAKQGVSASGAMDRRSLQAANRLVGNASDAACIEIACGGFQLACRGDAVVAIAGADGPVTLTRADGAKWPVPRHQPIALVDGDVLAIGEPQAGIRSYLAVRGGFDVAPVLGSLSSDTLARIGPPAIAAGDLLPVRAVEAGAPVGAPETPPDGLPTVHEEVVLDIVPGPRTDWFTPEALELLCRQPWTVTPQSNRVGIRLAGEVPLARANHAELPSEGTAYGALQVPPSGQPVLFLADHPLTGGYPVIASVATYHLDRAGQIPVNARVRFNPIAAPGPVAPSAP</sequence>
<accession>A0A679IHT6</accession>
<keyword evidence="1" id="KW-0547">Nucleotide-binding</keyword>
<dbReference type="EMBL" id="LR743507">
    <property type="protein sequence ID" value="CAA2099443.1"/>
    <property type="molecule type" value="Genomic_DNA"/>
</dbReference>
<evidence type="ECO:0000256" key="1">
    <source>
        <dbReference type="ARBA" id="ARBA00022741"/>
    </source>
</evidence>
<dbReference type="InterPro" id="IPR003778">
    <property type="entry name" value="CT_A_B"/>
</dbReference>
<dbReference type="SMART" id="SM00797">
    <property type="entry name" value="AHS2"/>
    <property type="match status" value="1"/>
</dbReference>
<dbReference type="Pfam" id="PF02626">
    <property type="entry name" value="CT_A_B"/>
    <property type="match status" value="1"/>
</dbReference>
<dbReference type="Gene3D" id="3.30.1360.40">
    <property type="match status" value="1"/>
</dbReference>
<evidence type="ECO:0000259" key="5">
    <source>
        <dbReference type="SMART" id="SM00797"/>
    </source>
</evidence>
<dbReference type="InterPro" id="IPR052708">
    <property type="entry name" value="PxpC"/>
</dbReference>
<keyword evidence="2" id="KW-0378">Hydrolase</keyword>
<keyword evidence="3" id="KW-0067">ATP-binding</keyword>
<feature type="domain" description="Carboxyltransferase" evidence="4">
    <location>
        <begin position="7"/>
        <end position="197"/>
    </location>
</feature>
<dbReference type="SUPFAM" id="SSF50891">
    <property type="entry name" value="Cyclophilin-like"/>
    <property type="match status" value="2"/>
</dbReference>
<dbReference type="InterPro" id="IPR029000">
    <property type="entry name" value="Cyclophilin-like_dom_sf"/>
</dbReference>
<evidence type="ECO:0000313" key="6">
    <source>
        <dbReference type="EMBL" id="CAA2099443.1"/>
    </source>
</evidence>
<dbReference type="AlphaFoldDB" id="A0A679IHT6"/>
<protein>
    <submittedName>
        <fullName evidence="6">KipI antagonist</fullName>
    </submittedName>
</protein>
<dbReference type="GO" id="GO:0016787">
    <property type="term" value="F:hydrolase activity"/>
    <property type="evidence" value="ECO:0007669"/>
    <property type="project" value="UniProtKB-KW"/>
</dbReference>